<evidence type="ECO:0000256" key="4">
    <source>
        <dbReference type="ARBA" id="ARBA00022840"/>
    </source>
</evidence>
<keyword evidence="3" id="KW-0347">Helicase</keyword>
<evidence type="ECO:0000256" key="2">
    <source>
        <dbReference type="ARBA" id="ARBA00022801"/>
    </source>
</evidence>
<sequence length="354" mass="40039">MPSAGNRAVIAAAGSLKTQLIIEAALADQSQRVLITTYTQENLAQIRRRLAEIKGVIPAHITITTWFQFLIHQGARPFQSSVTNKIDHIRSLNFDGQRSRFARRDNPLNYYFDRNGDMYRDGVADFVCRADDASDNGVMRRMEGMYDHIYIDEFQDLVGYDLDFVDKLFASSIHVTVVGDPRQHTFATNNGPRNRQYRGAGIMNWLRHRQASCVLEMRSESWRCHQLICDWSDRLFPKMPTTKSRNVIETGHDGIFMIVAEDVPAYVAKYGPQVLRDRVTTSTLGMPALNIGVSKGSTYDRVLIFPTQPMLKYLKTADLSALKAPDRLYVAVTRARHSVAFVVKAGEADFKPTA</sequence>
<accession>A0ABP8DNH2</accession>
<keyword evidence="1" id="KW-0547">Nucleotide-binding</keyword>
<dbReference type="Pfam" id="PF00580">
    <property type="entry name" value="UvrD-helicase"/>
    <property type="match status" value="1"/>
</dbReference>
<proteinExistence type="predicted"/>
<dbReference type="Proteomes" id="UP001500620">
    <property type="component" value="Unassembled WGS sequence"/>
</dbReference>
<feature type="domain" description="UvrD-like helicase ATP-binding" evidence="5">
    <location>
        <begin position="125"/>
        <end position="186"/>
    </location>
</feature>
<comment type="caution">
    <text evidence="6">The sequence shown here is derived from an EMBL/GenBank/DDBJ whole genome shotgun (WGS) entry which is preliminary data.</text>
</comment>
<evidence type="ECO:0000313" key="7">
    <source>
        <dbReference type="Proteomes" id="UP001500620"/>
    </source>
</evidence>
<gene>
    <name evidence="6" type="ORF">GCM10022255_087120</name>
</gene>
<evidence type="ECO:0000259" key="5">
    <source>
        <dbReference type="Pfam" id="PF00580"/>
    </source>
</evidence>
<reference evidence="7" key="1">
    <citation type="journal article" date="2019" name="Int. J. Syst. Evol. Microbiol.">
        <title>The Global Catalogue of Microorganisms (GCM) 10K type strain sequencing project: providing services to taxonomists for standard genome sequencing and annotation.</title>
        <authorList>
            <consortium name="The Broad Institute Genomics Platform"/>
            <consortium name="The Broad Institute Genome Sequencing Center for Infectious Disease"/>
            <person name="Wu L."/>
            <person name="Ma J."/>
        </authorList>
    </citation>
    <scope>NUCLEOTIDE SEQUENCE [LARGE SCALE GENOMIC DNA]</scope>
    <source>
        <strain evidence="7">JCM 17441</strain>
    </source>
</reference>
<dbReference type="RefSeq" id="WP_345136952.1">
    <property type="nucleotide sequence ID" value="NZ_BAABAT010000038.1"/>
</dbReference>
<evidence type="ECO:0000313" key="6">
    <source>
        <dbReference type="EMBL" id="GAA4260030.1"/>
    </source>
</evidence>
<evidence type="ECO:0000256" key="1">
    <source>
        <dbReference type="ARBA" id="ARBA00022741"/>
    </source>
</evidence>
<dbReference type="PANTHER" id="PTHR11070:SF2">
    <property type="entry name" value="ATP-DEPENDENT DNA HELICASE SRS2"/>
    <property type="match status" value="1"/>
</dbReference>
<dbReference type="InterPro" id="IPR014016">
    <property type="entry name" value="UvrD-like_ATP-bd"/>
</dbReference>
<keyword evidence="2" id="KW-0378">Hydrolase</keyword>
<dbReference type="PANTHER" id="PTHR11070">
    <property type="entry name" value="UVRD / RECB / PCRA DNA HELICASE FAMILY MEMBER"/>
    <property type="match status" value="1"/>
</dbReference>
<dbReference type="EMBL" id="BAABAT010000038">
    <property type="protein sequence ID" value="GAA4260030.1"/>
    <property type="molecule type" value="Genomic_DNA"/>
</dbReference>
<dbReference type="InterPro" id="IPR027417">
    <property type="entry name" value="P-loop_NTPase"/>
</dbReference>
<dbReference type="SUPFAM" id="SSF52540">
    <property type="entry name" value="P-loop containing nucleoside triphosphate hydrolases"/>
    <property type="match status" value="1"/>
</dbReference>
<organism evidence="6 7">
    <name type="scientific">Dactylosporangium darangshiense</name>
    <dbReference type="NCBI Taxonomy" id="579108"/>
    <lineage>
        <taxon>Bacteria</taxon>
        <taxon>Bacillati</taxon>
        <taxon>Actinomycetota</taxon>
        <taxon>Actinomycetes</taxon>
        <taxon>Micromonosporales</taxon>
        <taxon>Micromonosporaceae</taxon>
        <taxon>Dactylosporangium</taxon>
    </lineage>
</organism>
<name>A0ABP8DNH2_9ACTN</name>
<protein>
    <submittedName>
        <fullName evidence="6">AAA family ATPase</fullName>
    </submittedName>
</protein>
<evidence type="ECO:0000256" key="3">
    <source>
        <dbReference type="ARBA" id="ARBA00022806"/>
    </source>
</evidence>
<dbReference type="InterPro" id="IPR000212">
    <property type="entry name" value="DNA_helicase_UvrD/REP"/>
</dbReference>
<dbReference type="Gene3D" id="3.40.50.300">
    <property type="entry name" value="P-loop containing nucleotide triphosphate hydrolases"/>
    <property type="match status" value="1"/>
</dbReference>
<keyword evidence="4" id="KW-0067">ATP-binding</keyword>
<keyword evidence="7" id="KW-1185">Reference proteome</keyword>